<dbReference type="EMBL" id="JARBHB010000004">
    <property type="protein sequence ID" value="KAJ8885466.1"/>
    <property type="molecule type" value="Genomic_DNA"/>
</dbReference>
<comment type="caution">
    <text evidence="1">The sequence shown here is derived from an EMBL/GenBank/DDBJ whole genome shotgun (WGS) entry which is preliminary data.</text>
</comment>
<dbReference type="Proteomes" id="UP001159363">
    <property type="component" value="Chromosome X"/>
</dbReference>
<keyword evidence="2" id="KW-1185">Reference proteome</keyword>
<protein>
    <submittedName>
        <fullName evidence="1">Uncharacterized protein</fullName>
    </submittedName>
</protein>
<evidence type="ECO:0000313" key="1">
    <source>
        <dbReference type="EMBL" id="KAJ8885466.1"/>
    </source>
</evidence>
<name>A0ABQ9HM64_9NEOP</name>
<sequence>MLRDVQISSLTHSRVPSSHAHFIVNSLYLRSRIKGTHDARILEIFLLLLFSCKKIPPMMAIEVEMERRRNERAGETGDPRENPPTNGIVLHDSHLRKSGGPAGPARYAICHFKRALYILCTKSCNADGTARTRRVLLYVAHFDVPRAIHRQVGRLQHECWSPQGWRLRGAAETLQPLNRLNAPYRAKRGESAAALAGIFQTGSHAGRMPQRRRQRTQKILNLWAEAGSWDPRQRAAATSSTASAALLEFPPAESSQNGQAYRGGTTFRTTNYSGTHQQHARLVTIGCSRHKACPMSSRIQSEDGYAHIEGTATSFSLCTLNCSVVYSAARLGYVPHLVKAVHDTHAFLDSISQSFTEYRLIRYPNKHASQEQGLKLRSKSHTYVRGTEWKDIWTALDIVVLRADEGRNKMEIGDSRGKPADQHRRPARLYRAKIRERPCRERFALVLGERPNRYTGADPVWPYGRLDCRDAIACPRIRLYGGVNMLCSTVANEAGGKYAKMGGWPVHRRLYHCEIMVVGQDAGTGLCVNRVLLLRRGLTSWSIDSAYSCRLVDTAWTDMKNSEIVPSPIVWTELVGIGLLPLPRSGFGSGLGLLSFFGAAPPAKIGIVILCATKGNVSTLLSKSVELQYASIPSTRAMHATVGRRGWLQALLSHHDCKDDTVLIGCTVVSCGTYVKKFLAEYAGTSLQQEIARPYTAMVIQEWLLKFQYSLGRCYDSILHNEHDLEQLWADLRQDKDFRVICFSFAATLQRVSVPAVQVKVCEVLPQQTKTDSVACSLSHVHFTSTRHLLHQLAFLSYWTNAVPLEYKQQGCVEDHKIMPQVAINIGPETNRFRDTTYALRGASPHIECQQRCALAAAAFEAVDMAAHHFLTKRWPITASCMDVLMATHDPTTKRPHCERRDLLKTRPPGCALCQQKSASSKSSVLSINDTIHCTECCHSHVVDTVGSTVHYSPDDSPSRTFAQNDRLYAVYLEKSYDYRSRAFPRRGQLDLQIGRLGKSDQQNISLPLYKQIISCCTKQILFDSTKLFFSAHCSMYSRHEKHARFRARSSVKPRNSGDETGRLEPARVVRWLGRRGGGEGKPISQLSVSRRCAAQRLQSALALARLDRHAGLERRDSALLPARRQLIIQAIRCPRQKMYYAEVMRRGETNSKLLAPSACDAPQSSLNVTYSSIL</sequence>
<reference evidence="1 2" key="1">
    <citation type="submission" date="2023-02" db="EMBL/GenBank/DDBJ databases">
        <title>LHISI_Scaffold_Assembly.</title>
        <authorList>
            <person name="Stuart O.P."/>
            <person name="Cleave R."/>
            <person name="Magrath M.J.L."/>
            <person name="Mikheyev A.S."/>
        </authorList>
    </citation>
    <scope>NUCLEOTIDE SEQUENCE [LARGE SCALE GENOMIC DNA]</scope>
    <source>
        <strain evidence="1">Daus_M_001</strain>
        <tissue evidence="1">Leg muscle</tissue>
    </source>
</reference>
<organism evidence="1 2">
    <name type="scientific">Dryococelus australis</name>
    <dbReference type="NCBI Taxonomy" id="614101"/>
    <lineage>
        <taxon>Eukaryota</taxon>
        <taxon>Metazoa</taxon>
        <taxon>Ecdysozoa</taxon>
        <taxon>Arthropoda</taxon>
        <taxon>Hexapoda</taxon>
        <taxon>Insecta</taxon>
        <taxon>Pterygota</taxon>
        <taxon>Neoptera</taxon>
        <taxon>Polyneoptera</taxon>
        <taxon>Phasmatodea</taxon>
        <taxon>Verophasmatodea</taxon>
        <taxon>Anareolatae</taxon>
        <taxon>Phasmatidae</taxon>
        <taxon>Eurycanthinae</taxon>
        <taxon>Dryococelus</taxon>
    </lineage>
</organism>
<gene>
    <name evidence="1" type="ORF">PR048_011663</name>
</gene>
<accession>A0ABQ9HM64</accession>
<proteinExistence type="predicted"/>
<evidence type="ECO:0000313" key="2">
    <source>
        <dbReference type="Proteomes" id="UP001159363"/>
    </source>
</evidence>